<protein>
    <recommendedName>
        <fullName evidence="2">BHLH domain-containing protein</fullName>
    </recommendedName>
</protein>
<dbReference type="PROSITE" id="PS50888">
    <property type="entry name" value="BHLH"/>
    <property type="match status" value="1"/>
</dbReference>
<dbReference type="PANTHER" id="PTHR23349:SF97">
    <property type="entry name" value="BHLH DOMAIN-CONTAINING PROTEIN"/>
    <property type="match status" value="1"/>
</dbReference>
<proteinExistence type="predicted"/>
<gene>
    <name evidence="3" type="ORF">PXEA_LOCUS3938</name>
</gene>
<dbReference type="SUPFAM" id="SSF47459">
    <property type="entry name" value="HLH, helix-loop-helix DNA-binding domain"/>
    <property type="match status" value="1"/>
</dbReference>
<feature type="compositionally biased region" description="Polar residues" evidence="1">
    <location>
        <begin position="99"/>
        <end position="116"/>
    </location>
</feature>
<dbReference type="PANTHER" id="PTHR23349">
    <property type="entry name" value="BASIC HELIX-LOOP-HELIX TRANSCRIPTION FACTOR, TWIST"/>
    <property type="match status" value="1"/>
</dbReference>
<feature type="compositionally biased region" description="Basic and acidic residues" evidence="1">
    <location>
        <begin position="79"/>
        <end position="96"/>
    </location>
</feature>
<dbReference type="Gene3D" id="4.10.280.10">
    <property type="entry name" value="Helix-loop-helix DNA-binding domain"/>
    <property type="match status" value="1"/>
</dbReference>
<evidence type="ECO:0000256" key="1">
    <source>
        <dbReference type="SAM" id="MobiDB-lite"/>
    </source>
</evidence>
<dbReference type="GO" id="GO:0046983">
    <property type="term" value="F:protein dimerization activity"/>
    <property type="evidence" value="ECO:0007669"/>
    <property type="project" value="InterPro"/>
</dbReference>
<dbReference type="Proteomes" id="UP000784294">
    <property type="component" value="Unassembled WGS sequence"/>
</dbReference>
<evidence type="ECO:0000313" key="3">
    <source>
        <dbReference type="EMBL" id="VEL10498.1"/>
    </source>
</evidence>
<dbReference type="Pfam" id="PF00010">
    <property type="entry name" value="HLH"/>
    <property type="match status" value="1"/>
</dbReference>
<name>A0A448WFG5_9PLAT</name>
<accession>A0A448WFG5</accession>
<evidence type="ECO:0000313" key="4">
    <source>
        <dbReference type="Proteomes" id="UP000784294"/>
    </source>
</evidence>
<organism evidence="3 4">
    <name type="scientific">Protopolystoma xenopodis</name>
    <dbReference type="NCBI Taxonomy" id="117903"/>
    <lineage>
        <taxon>Eukaryota</taxon>
        <taxon>Metazoa</taxon>
        <taxon>Spiralia</taxon>
        <taxon>Lophotrochozoa</taxon>
        <taxon>Platyhelminthes</taxon>
        <taxon>Monogenea</taxon>
        <taxon>Polyopisthocotylea</taxon>
        <taxon>Polystomatidea</taxon>
        <taxon>Polystomatidae</taxon>
        <taxon>Protopolystoma</taxon>
    </lineage>
</organism>
<dbReference type="GO" id="GO:0032502">
    <property type="term" value="P:developmental process"/>
    <property type="evidence" value="ECO:0007669"/>
    <property type="project" value="TreeGrafter"/>
</dbReference>
<feature type="region of interest" description="Disordered" evidence="1">
    <location>
        <begin position="73"/>
        <end position="116"/>
    </location>
</feature>
<reference evidence="3" key="1">
    <citation type="submission" date="2018-11" db="EMBL/GenBank/DDBJ databases">
        <authorList>
            <consortium name="Pathogen Informatics"/>
        </authorList>
    </citation>
    <scope>NUCLEOTIDE SEQUENCE</scope>
</reference>
<dbReference type="OrthoDB" id="10048995at2759"/>
<sequence length="116" mass="12975">MGIFTMVQAYEDEFTELRSCLPTFPYERRLSKIDTLRLAIAYMALLYDILNNMSPFDPSALPVAIGPPRLRRKMAAHPETGRDGGELAKPSEDRPRTGFKQTQTEVAVTRLSSIGA</sequence>
<dbReference type="EMBL" id="CAAALY010009204">
    <property type="protein sequence ID" value="VEL10498.1"/>
    <property type="molecule type" value="Genomic_DNA"/>
</dbReference>
<keyword evidence="4" id="KW-1185">Reference proteome</keyword>
<dbReference type="GO" id="GO:0000981">
    <property type="term" value="F:DNA-binding transcription factor activity, RNA polymerase II-specific"/>
    <property type="evidence" value="ECO:0007669"/>
    <property type="project" value="TreeGrafter"/>
</dbReference>
<dbReference type="InterPro" id="IPR011598">
    <property type="entry name" value="bHLH_dom"/>
</dbReference>
<comment type="caution">
    <text evidence="3">The sequence shown here is derived from an EMBL/GenBank/DDBJ whole genome shotgun (WGS) entry which is preliminary data.</text>
</comment>
<evidence type="ECO:0000259" key="2">
    <source>
        <dbReference type="PROSITE" id="PS50888"/>
    </source>
</evidence>
<feature type="domain" description="BHLH" evidence="2">
    <location>
        <begin position="1"/>
        <end position="46"/>
    </location>
</feature>
<dbReference type="InterPro" id="IPR050283">
    <property type="entry name" value="E-box_TF_Regulators"/>
</dbReference>
<dbReference type="AlphaFoldDB" id="A0A448WFG5"/>
<feature type="non-terminal residue" evidence="3">
    <location>
        <position position="116"/>
    </location>
</feature>
<dbReference type="GO" id="GO:0000977">
    <property type="term" value="F:RNA polymerase II transcription regulatory region sequence-specific DNA binding"/>
    <property type="evidence" value="ECO:0007669"/>
    <property type="project" value="TreeGrafter"/>
</dbReference>
<dbReference type="InterPro" id="IPR036638">
    <property type="entry name" value="HLH_DNA-bd_sf"/>
</dbReference>